<keyword evidence="2" id="KW-0732">Signal</keyword>
<dbReference type="OrthoDB" id="5346713at2759"/>
<feature type="compositionally biased region" description="Basic and acidic residues" evidence="1">
    <location>
        <begin position="323"/>
        <end position="335"/>
    </location>
</feature>
<reference evidence="3 4" key="1">
    <citation type="journal article" date="2016" name="Genome Biol. Evol.">
        <title>Divergent and convergent evolution of fungal pathogenicity.</title>
        <authorList>
            <person name="Shang Y."/>
            <person name="Xiao G."/>
            <person name="Zheng P."/>
            <person name="Cen K."/>
            <person name="Zhan S."/>
            <person name="Wang C."/>
        </authorList>
    </citation>
    <scope>NUCLEOTIDE SEQUENCE [LARGE SCALE GENOMIC DNA]</scope>
    <source>
        <strain evidence="3 4">RCEF 264</strain>
    </source>
</reference>
<dbReference type="GO" id="GO:1902412">
    <property type="term" value="P:regulation of mitotic cytokinesis"/>
    <property type="evidence" value="ECO:0007669"/>
    <property type="project" value="InterPro"/>
</dbReference>
<evidence type="ECO:0000256" key="1">
    <source>
        <dbReference type="SAM" id="MobiDB-lite"/>
    </source>
</evidence>
<feature type="compositionally biased region" description="Basic and acidic residues" evidence="1">
    <location>
        <begin position="1343"/>
        <end position="1354"/>
    </location>
</feature>
<feature type="region of interest" description="Disordered" evidence="1">
    <location>
        <begin position="1130"/>
        <end position="1154"/>
    </location>
</feature>
<feature type="compositionally biased region" description="Polar residues" evidence="1">
    <location>
        <begin position="357"/>
        <end position="380"/>
    </location>
</feature>
<feature type="region of interest" description="Disordered" evidence="1">
    <location>
        <begin position="1187"/>
        <end position="1266"/>
    </location>
</feature>
<feature type="compositionally biased region" description="Polar residues" evidence="1">
    <location>
        <begin position="487"/>
        <end position="504"/>
    </location>
</feature>
<feature type="region of interest" description="Disordered" evidence="1">
    <location>
        <begin position="298"/>
        <end position="601"/>
    </location>
</feature>
<feature type="compositionally biased region" description="Polar residues" evidence="1">
    <location>
        <begin position="1364"/>
        <end position="1381"/>
    </location>
</feature>
<feature type="signal peptide" evidence="2">
    <location>
        <begin position="1"/>
        <end position="24"/>
    </location>
</feature>
<feature type="compositionally biased region" description="Low complexity" evidence="1">
    <location>
        <begin position="1136"/>
        <end position="1145"/>
    </location>
</feature>
<feature type="compositionally biased region" description="Polar residues" evidence="1">
    <location>
        <begin position="463"/>
        <end position="476"/>
    </location>
</feature>
<feature type="compositionally biased region" description="Acidic residues" evidence="1">
    <location>
        <begin position="813"/>
        <end position="824"/>
    </location>
</feature>
<feature type="compositionally biased region" description="Polar residues" evidence="1">
    <location>
        <begin position="764"/>
        <end position="774"/>
    </location>
</feature>
<sequence>MQAVPSLVGTGTVIAAAAAGLVFAQPVDETTPMRPSSAQLPLDTDRDNSSTAPSTVSRPAARSISYVSAPTAPSGVETSAYPDSKATDYAAASSWPARRPLTASLASSGTPSAAATLPRSTVAVQPTNPNGWSRRHSFVQKGEWMPPPISEVSRDSISSNGSWIRRLSIRPLSQHGGSARSSVVGPDSLSLNFSLGSAAPILSPSSSTPPQPQQPRNKLVKRTTAGQDTSVAPFSRRNSRSQMPTLRRPATSHQRSATLQQVVPPDESAGSPSSAPTRPPFSFDQQVRPSLAIFRVGADTPEPTDLDEQKNVNGSRNGASGGEDQRPQQMGEKRSTTKWKSFFHERVTSAGAARGSSPFSHENSPGGSGQQQYPLPSRTIQSHRGKQPTVYLTYPSVLGTPQPESATATASATYRQSSRPPVVSGAKHKPVEDGEQDGVGFSQDIHSSPEDTPSKKARRSISMHFSSPTSWISKTGSIRRSKRGSDVATSASASNRAYSTSLPSGSGHAGQGTRHVSAPLPVSRQLPTQTQAQLALRSVTTPADSRLRKAVKNAFEQPVHSSQRELGGPTTGRSSPIPASHADARISQRQRNSSSPLPPLSRLSSFNVDLSRLGAGSSSSAALAAAVATTSQRENQIPNRGFATLPRSFPLVPHRRDVSNERPPTLAGSDLDLRGFVSAGEDDDTDFKSDTIFDSVRTAASARVRAVDTPIESMFDESPPSTASNSKTKRLSIQEILGQAWDSDTRIMEEEDEGISTPIRGATTLPSTQRLSSPVSHGYINGDYLEIAIQQSSRISVADHEVDSVRASTSTDTDVEGDGDDDAAADVNDTFAHRIDYSRPSMDDDDDDDNDDDEWARMDENGVTNHLSPPSRFLNNLSRENNSLLYGSSRDNNGHPSYYQHRSALAIISGNGSPETLARHGNLASSERERPRSNLFDWSESTVNLDKIDVDGHSPRPKTVHGKQELDLRNGRPANRKGPAVAHVRSQSVPVAADFAEGPKPATSKFGTWASGPKNPSEDWDDDFDFGTSCSGEIGGEDFGDCDVDSGGGNEAPFARSGRVSSTPFAMVVPASIQATQPTVKAHSGQIRELSLLVNGLKRLCRHARDLDIVDESPALWMEAENIIALASPDEETSDDAAPPAATTSNEGSSRRESVVFDPAGVDDRFLDESFDAGTLASFDDEPLDTVELPRVPATPPSLEISRTGVVRERPSARRRSVFSPEDDIFGGGWPLADKKSPSQAKEHHRPPQQQQRPHTPDRVTTPTETPDSAMIESIMEAMQQQRSASASAPIRKSPVKQTSTSELFFNTNTLQELVKRANSLFHTLSDLVRRAELITQSPAVTPRHDRLNRREDGSPAFTRVFTDPSSPSKRLPKSHSSNSVLARASPSLESPTSNGISQRLQMMTVN</sequence>
<dbReference type="GO" id="GO:0005096">
    <property type="term" value="F:GTPase activator activity"/>
    <property type="evidence" value="ECO:0007669"/>
    <property type="project" value="InterPro"/>
</dbReference>
<protein>
    <submittedName>
        <fullName evidence="3">Uncharacterized protein</fullName>
    </submittedName>
</protein>
<feature type="region of interest" description="Disordered" evidence="1">
    <location>
        <begin position="1340"/>
        <end position="1407"/>
    </location>
</feature>
<feature type="region of interest" description="Disordered" evidence="1">
    <location>
        <begin position="752"/>
        <end position="774"/>
    </location>
</feature>
<dbReference type="Pfam" id="PF20162">
    <property type="entry name" value="Etd1"/>
    <property type="match status" value="1"/>
</dbReference>
<keyword evidence="4" id="KW-1185">Reference proteome</keyword>
<evidence type="ECO:0000313" key="4">
    <source>
        <dbReference type="Proteomes" id="UP000076874"/>
    </source>
</evidence>
<gene>
    <name evidence="3" type="ORF">SPI_02209</name>
</gene>
<evidence type="ECO:0000256" key="2">
    <source>
        <dbReference type="SAM" id="SignalP"/>
    </source>
</evidence>
<feature type="compositionally biased region" description="Low complexity" evidence="1">
    <location>
        <begin position="1280"/>
        <end position="1289"/>
    </location>
</feature>
<feature type="region of interest" description="Disordered" evidence="1">
    <location>
        <begin position="1278"/>
        <end position="1298"/>
    </location>
</feature>
<dbReference type="Proteomes" id="UP000076874">
    <property type="component" value="Unassembled WGS sequence"/>
</dbReference>
<name>A0A162J8R7_9HYPO</name>
<feature type="compositionally biased region" description="Polar residues" evidence="1">
    <location>
        <begin position="1388"/>
        <end position="1407"/>
    </location>
</feature>
<comment type="caution">
    <text evidence="3">The sequence shown here is derived from an EMBL/GenBank/DDBJ whole genome shotgun (WGS) entry which is preliminary data.</text>
</comment>
<dbReference type="STRING" id="1081102.A0A162J8R7"/>
<feature type="region of interest" description="Disordered" evidence="1">
    <location>
        <begin position="800"/>
        <end position="875"/>
    </location>
</feature>
<feature type="region of interest" description="Disordered" evidence="1">
    <location>
        <begin position="200"/>
        <end position="283"/>
    </location>
</feature>
<dbReference type="EMBL" id="AZHD01000003">
    <property type="protein sequence ID" value="OAA65422.1"/>
    <property type="molecule type" value="Genomic_DNA"/>
</dbReference>
<feature type="chain" id="PRO_5007835760" evidence="2">
    <location>
        <begin position="25"/>
        <end position="1407"/>
    </location>
</feature>
<feature type="compositionally biased region" description="Acidic residues" evidence="1">
    <location>
        <begin position="843"/>
        <end position="854"/>
    </location>
</feature>
<feature type="compositionally biased region" description="Low complexity" evidence="1">
    <location>
        <begin position="525"/>
        <end position="536"/>
    </location>
</feature>
<feature type="region of interest" description="Disordered" evidence="1">
    <location>
        <begin position="25"/>
        <end position="62"/>
    </location>
</feature>
<feature type="region of interest" description="Disordered" evidence="1">
    <location>
        <begin position="950"/>
        <end position="1020"/>
    </location>
</feature>
<proteinExistence type="predicted"/>
<dbReference type="InterPro" id="IPR045342">
    <property type="entry name" value="Etd1"/>
</dbReference>
<feature type="compositionally biased region" description="Polar residues" evidence="1">
    <location>
        <begin position="251"/>
        <end position="261"/>
    </location>
</feature>
<accession>A0A162J8R7</accession>
<organism evidence="3 4">
    <name type="scientific">Niveomyces insectorum RCEF 264</name>
    <dbReference type="NCBI Taxonomy" id="1081102"/>
    <lineage>
        <taxon>Eukaryota</taxon>
        <taxon>Fungi</taxon>
        <taxon>Dikarya</taxon>
        <taxon>Ascomycota</taxon>
        <taxon>Pezizomycotina</taxon>
        <taxon>Sordariomycetes</taxon>
        <taxon>Hypocreomycetidae</taxon>
        <taxon>Hypocreales</taxon>
        <taxon>Cordycipitaceae</taxon>
        <taxon>Niveomyces</taxon>
    </lineage>
</organism>
<feature type="compositionally biased region" description="Low complexity" evidence="1">
    <location>
        <begin position="587"/>
        <end position="601"/>
    </location>
</feature>
<feature type="region of interest" description="Disordered" evidence="1">
    <location>
        <begin position="123"/>
        <end position="157"/>
    </location>
</feature>
<evidence type="ECO:0000313" key="3">
    <source>
        <dbReference type="EMBL" id="OAA65422.1"/>
    </source>
</evidence>
<feature type="compositionally biased region" description="Polar residues" evidence="1">
    <location>
        <begin position="402"/>
        <end position="419"/>
    </location>
</feature>